<sequence length="356" mass="38934">MFERSEIPAFWYDGYSARRHEGLVEWSGGDTLLLRAHDGELMEVAIDDLIFVERGVMDGSYSRKADDGFRLSFTGTVPEDLAQRLPSGQKFGKWIDRLGLPKAAALFAGISAVLIAIVMTAPTWLGPRVPASWERKMGDAMIGDLGNRLCHTPQADAALAKLVDELDPERPVTRVGIANVDMINAVALPGGQVLIFDGLLQEAESADELAGVVAHEIGHVRERHVMQALLRQFGLSVLLGGINSDLGSSIFGIASMSYSREAEREADAFSRKQLAAADISPAGTAEFFEYLKDESGDSPEWVGWVASHPMPAEREEAFRNAVVKGKRYKPALTDAEFTALQEACEKDPDTEEFSFF</sequence>
<dbReference type="AlphaFoldDB" id="A0A917DJG8"/>
<evidence type="ECO:0000256" key="3">
    <source>
        <dbReference type="ARBA" id="ARBA00022801"/>
    </source>
</evidence>
<reference evidence="9 10" key="1">
    <citation type="journal article" date="2014" name="Int. J. Syst. Evol. Microbiol.">
        <title>Complete genome sequence of Corynebacterium casei LMG S-19264T (=DSM 44701T), isolated from a smear-ripened cheese.</title>
        <authorList>
            <consortium name="US DOE Joint Genome Institute (JGI-PGF)"/>
            <person name="Walter F."/>
            <person name="Albersmeier A."/>
            <person name="Kalinowski J."/>
            <person name="Ruckert C."/>
        </authorList>
    </citation>
    <scope>NUCLEOTIDE SEQUENCE [LARGE SCALE GENOMIC DNA]</scope>
    <source>
        <strain evidence="9 10">CGMCC 1.15358</strain>
    </source>
</reference>
<evidence type="ECO:0000256" key="1">
    <source>
        <dbReference type="ARBA" id="ARBA00022670"/>
    </source>
</evidence>
<keyword evidence="4 6" id="KW-0862">Zinc</keyword>
<dbReference type="Proteomes" id="UP000598997">
    <property type="component" value="Unassembled WGS sequence"/>
</dbReference>
<dbReference type="RefSeq" id="WP_066766681.1">
    <property type="nucleotide sequence ID" value="NZ_BMIO01000004.1"/>
</dbReference>
<accession>A0A917DJG8</accession>
<dbReference type="PANTHER" id="PTHR22726">
    <property type="entry name" value="METALLOENDOPEPTIDASE OMA1"/>
    <property type="match status" value="1"/>
</dbReference>
<dbReference type="InterPro" id="IPR051156">
    <property type="entry name" value="Mito/Outer_Membr_Metalloprot"/>
</dbReference>
<dbReference type="CDD" id="cd07332">
    <property type="entry name" value="M48C_Oma1_like"/>
    <property type="match status" value="1"/>
</dbReference>
<keyword evidence="7" id="KW-0812">Transmembrane</keyword>
<dbReference type="EMBL" id="BMIO01000004">
    <property type="protein sequence ID" value="GGD41231.1"/>
    <property type="molecule type" value="Genomic_DNA"/>
</dbReference>
<dbReference type="GO" id="GO:0016020">
    <property type="term" value="C:membrane"/>
    <property type="evidence" value="ECO:0007669"/>
    <property type="project" value="TreeGrafter"/>
</dbReference>
<dbReference type="GO" id="GO:0046872">
    <property type="term" value="F:metal ion binding"/>
    <property type="evidence" value="ECO:0007669"/>
    <property type="project" value="UniProtKB-KW"/>
</dbReference>
<evidence type="ECO:0000313" key="10">
    <source>
        <dbReference type="Proteomes" id="UP000598997"/>
    </source>
</evidence>
<dbReference type="GO" id="GO:0004222">
    <property type="term" value="F:metalloendopeptidase activity"/>
    <property type="evidence" value="ECO:0007669"/>
    <property type="project" value="InterPro"/>
</dbReference>
<evidence type="ECO:0000256" key="6">
    <source>
        <dbReference type="RuleBase" id="RU003983"/>
    </source>
</evidence>
<dbReference type="OrthoDB" id="9810445at2"/>
<keyword evidence="2" id="KW-0479">Metal-binding</keyword>
<keyword evidence="10" id="KW-1185">Reference proteome</keyword>
<feature type="transmembrane region" description="Helical" evidence="7">
    <location>
        <begin position="103"/>
        <end position="125"/>
    </location>
</feature>
<keyword evidence="7" id="KW-0472">Membrane</keyword>
<proteinExistence type="inferred from homology"/>
<evidence type="ECO:0000256" key="5">
    <source>
        <dbReference type="ARBA" id="ARBA00023049"/>
    </source>
</evidence>
<name>A0A917DJG8_9SPHN</name>
<keyword evidence="5 6" id="KW-0482">Metalloprotease</keyword>
<evidence type="ECO:0000256" key="2">
    <source>
        <dbReference type="ARBA" id="ARBA00022723"/>
    </source>
</evidence>
<dbReference type="Gene3D" id="3.30.2010.10">
    <property type="entry name" value="Metalloproteases ('zincins'), catalytic domain"/>
    <property type="match status" value="1"/>
</dbReference>
<comment type="caution">
    <text evidence="9">The sequence shown here is derived from an EMBL/GenBank/DDBJ whole genome shotgun (WGS) entry which is preliminary data.</text>
</comment>
<keyword evidence="3 6" id="KW-0378">Hydrolase</keyword>
<gene>
    <name evidence="9" type="ORF">GCM10010989_14200</name>
</gene>
<evidence type="ECO:0000256" key="7">
    <source>
        <dbReference type="SAM" id="Phobius"/>
    </source>
</evidence>
<dbReference type="Pfam" id="PF01435">
    <property type="entry name" value="Peptidase_M48"/>
    <property type="match status" value="1"/>
</dbReference>
<dbReference type="PANTHER" id="PTHR22726:SF1">
    <property type="entry name" value="METALLOENDOPEPTIDASE OMA1, MITOCHONDRIAL"/>
    <property type="match status" value="1"/>
</dbReference>
<dbReference type="InterPro" id="IPR001915">
    <property type="entry name" value="Peptidase_M48"/>
</dbReference>
<keyword evidence="7" id="KW-1133">Transmembrane helix</keyword>
<protein>
    <submittedName>
        <fullName evidence="9">Metalloendopeptidase</fullName>
    </submittedName>
</protein>
<evidence type="ECO:0000256" key="4">
    <source>
        <dbReference type="ARBA" id="ARBA00022833"/>
    </source>
</evidence>
<dbReference type="GO" id="GO:0051603">
    <property type="term" value="P:proteolysis involved in protein catabolic process"/>
    <property type="evidence" value="ECO:0007669"/>
    <property type="project" value="TreeGrafter"/>
</dbReference>
<evidence type="ECO:0000259" key="8">
    <source>
        <dbReference type="Pfam" id="PF01435"/>
    </source>
</evidence>
<comment type="cofactor">
    <cofactor evidence="6">
        <name>Zn(2+)</name>
        <dbReference type="ChEBI" id="CHEBI:29105"/>
    </cofactor>
    <text evidence="6">Binds 1 zinc ion per subunit.</text>
</comment>
<organism evidence="9 10">
    <name type="scientific">Croceicoccus pelagius</name>
    <dbReference type="NCBI Taxonomy" id="1703341"/>
    <lineage>
        <taxon>Bacteria</taxon>
        <taxon>Pseudomonadati</taxon>
        <taxon>Pseudomonadota</taxon>
        <taxon>Alphaproteobacteria</taxon>
        <taxon>Sphingomonadales</taxon>
        <taxon>Erythrobacteraceae</taxon>
        <taxon>Croceicoccus</taxon>
    </lineage>
</organism>
<comment type="similarity">
    <text evidence="6">Belongs to the peptidase M48 family.</text>
</comment>
<evidence type="ECO:0000313" key="9">
    <source>
        <dbReference type="EMBL" id="GGD41231.1"/>
    </source>
</evidence>
<keyword evidence="1 6" id="KW-0645">Protease</keyword>
<feature type="domain" description="Peptidase M48" evidence="8">
    <location>
        <begin position="162"/>
        <end position="320"/>
    </location>
</feature>